<comment type="cofactor">
    <cofactor evidence="1 12">
        <name>Mg(2+)</name>
        <dbReference type="ChEBI" id="CHEBI:18420"/>
    </cofactor>
</comment>
<dbReference type="Proteomes" id="UP000319732">
    <property type="component" value="Unassembled WGS sequence"/>
</dbReference>
<comment type="similarity">
    <text evidence="3 12">Belongs to the UbiA prenyltransferase family.</text>
</comment>
<dbReference type="FunFam" id="1.10.357.140:FF:000002">
    <property type="entry name" value="4-hydroxybenzoate octaprenyltransferase"/>
    <property type="match status" value="1"/>
</dbReference>
<dbReference type="EMBL" id="VHSG01000007">
    <property type="protein sequence ID" value="TQV82569.1"/>
    <property type="molecule type" value="Genomic_DNA"/>
</dbReference>
<comment type="catalytic activity">
    <reaction evidence="12">
        <text>all-trans-octaprenyl diphosphate + 4-hydroxybenzoate = 4-hydroxy-3-(all-trans-octaprenyl)benzoate + diphosphate</text>
        <dbReference type="Rhea" id="RHEA:27782"/>
        <dbReference type="ChEBI" id="CHEBI:1617"/>
        <dbReference type="ChEBI" id="CHEBI:17879"/>
        <dbReference type="ChEBI" id="CHEBI:33019"/>
        <dbReference type="ChEBI" id="CHEBI:57711"/>
        <dbReference type="EC" id="2.5.1.39"/>
    </reaction>
</comment>
<keyword evidence="7 12" id="KW-0831">Ubiquinone biosynthesis</keyword>
<dbReference type="UniPathway" id="UPA00232"/>
<dbReference type="NCBIfam" id="TIGR01474">
    <property type="entry name" value="ubiA_proteo"/>
    <property type="match status" value="1"/>
</dbReference>
<accession>A0A545TZC4</accession>
<evidence type="ECO:0000256" key="10">
    <source>
        <dbReference type="ARBA" id="ARBA00022989"/>
    </source>
</evidence>
<organism evidence="15 16">
    <name type="scientific">Exilibacterium tricleocarpae</name>
    <dbReference type="NCBI Taxonomy" id="2591008"/>
    <lineage>
        <taxon>Bacteria</taxon>
        <taxon>Pseudomonadati</taxon>
        <taxon>Pseudomonadota</taxon>
        <taxon>Gammaproteobacteria</taxon>
        <taxon>Cellvibrionales</taxon>
        <taxon>Cellvibrionaceae</taxon>
        <taxon>Exilibacterium</taxon>
    </lineage>
</organism>
<dbReference type="EC" id="2.5.1.39" evidence="12 13"/>
<feature type="transmembrane region" description="Helical" evidence="12">
    <location>
        <begin position="190"/>
        <end position="211"/>
    </location>
</feature>
<feature type="transmembrane region" description="Helical" evidence="12">
    <location>
        <begin position="232"/>
        <end position="251"/>
    </location>
</feature>
<feature type="transmembrane region" description="Helical" evidence="12">
    <location>
        <begin position="44"/>
        <end position="61"/>
    </location>
</feature>
<keyword evidence="11 12" id="KW-0472">Membrane</keyword>
<dbReference type="Gene3D" id="1.10.357.140">
    <property type="entry name" value="UbiA prenyltransferase"/>
    <property type="match status" value="1"/>
</dbReference>
<keyword evidence="5 12" id="KW-0997">Cell inner membrane</keyword>
<dbReference type="CDD" id="cd13959">
    <property type="entry name" value="PT_UbiA_COQ2"/>
    <property type="match status" value="1"/>
</dbReference>
<dbReference type="Gene3D" id="1.20.120.1780">
    <property type="entry name" value="UbiA prenyltransferase"/>
    <property type="match status" value="1"/>
</dbReference>
<dbReference type="AlphaFoldDB" id="A0A545TZC4"/>
<comment type="pathway">
    <text evidence="12">Cofactor biosynthesis; ubiquinone biosynthesis.</text>
</comment>
<sequence>MTAKPSPSSGKRATTAARARRSAARKRPGLLLGYWRLMRFDRPIGMLLLLWPTLWALWFAAEGLPEPGLLGIFVAGVVLMRAAGCVINDFADRHVDGSVKRTRDRPLPSGQVSPAAAVTLFAILCLAAFALVLMTNTLTIQLSFGAVALAFCYPFMKRYTHLPQVVLGAAFSWGIPMAFAAQTGSVAPDAWLVFITAVLWTIVYDTFYGMVDRDDDIAVGVKSTAILFAEHDRLITGCLQGLVLAGLVIVGDKFSMGGFYYLGVALAAVLFGYQQYLIRHREREACFRAFLDNNYVGMAIFAGIVADYASKSLQ</sequence>
<evidence type="ECO:0000256" key="6">
    <source>
        <dbReference type="ARBA" id="ARBA00022679"/>
    </source>
</evidence>
<comment type="function">
    <text evidence="12">Catalyzes the prenylation of para-hydroxybenzoate (PHB) with an all-trans polyprenyl group. Mediates the second step in the final reaction sequence of ubiquinone-8 (UQ-8) biosynthesis, which is the condensation of the polyisoprenoid side chain with PHB, generating the first membrane-bound Q intermediate 3-octaprenyl-4-hydroxybenzoate.</text>
</comment>
<evidence type="ECO:0000256" key="14">
    <source>
        <dbReference type="SAM" id="MobiDB-lite"/>
    </source>
</evidence>
<keyword evidence="8 12" id="KW-0812">Transmembrane</keyword>
<feature type="region of interest" description="Disordered" evidence="14">
    <location>
        <begin position="1"/>
        <end position="22"/>
    </location>
</feature>
<keyword evidence="6 12" id="KW-0808">Transferase</keyword>
<evidence type="ECO:0000256" key="4">
    <source>
        <dbReference type="ARBA" id="ARBA00022475"/>
    </source>
</evidence>
<dbReference type="PANTHER" id="PTHR11048:SF28">
    <property type="entry name" value="4-HYDROXYBENZOATE POLYPRENYLTRANSFERASE, MITOCHONDRIAL"/>
    <property type="match status" value="1"/>
</dbReference>
<dbReference type="Pfam" id="PF01040">
    <property type="entry name" value="UbiA"/>
    <property type="match status" value="1"/>
</dbReference>
<dbReference type="InterPro" id="IPR039653">
    <property type="entry name" value="Prenyltransferase"/>
</dbReference>
<proteinExistence type="inferred from homology"/>
<dbReference type="OrthoDB" id="9782418at2"/>
<dbReference type="GO" id="GO:0008412">
    <property type="term" value="F:4-hydroxybenzoate polyprenyltransferase activity"/>
    <property type="evidence" value="ECO:0007669"/>
    <property type="project" value="UniProtKB-UniRule"/>
</dbReference>
<evidence type="ECO:0000256" key="5">
    <source>
        <dbReference type="ARBA" id="ARBA00022519"/>
    </source>
</evidence>
<feature type="transmembrane region" description="Helical" evidence="12">
    <location>
        <begin position="138"/>
        <end position="156"/>
    </location>
</feature>
<evidence type="ECO:0000256" key="3">
    <source>
        <dbReference type="ARBA" id="ARBA00005985"/>
    </source>
</evidence>
<dbReference type="RefSeq" id="WP_142903585.1">
    <property type="nucleotide sequence ID" value="NZ_ML660090.1"/>
</dbReference>
<evidence type="ECO:0000313" key="15">
    <source>
        <dbReference type="EMBL" id="TQV82569.1"/>
    </source>
</evidence>
<evidence type="ECO:0000313" key="16">
    <source>
        <dbReference type="Proteomes" id="UP000319732"/>
    </source>
</evidence>
<dbReference type="HAMAP" id="MF_01635">
    <property type="entry name" value="UbiA"/>
    <property type="match status" value="1"/>
</dbReference>
<dbReference type="GO" id="GO:0006744">
    <property type="term" value="P:ubiquinone biosynthetic process"/>
    <property type="evidence" value="ECO:0007669"/>
    <property type="project" value="UniProtKB-UniRule"/>
</dbReference>
<keyword evidence="10 12" id="KW-1133">Transmembrane helix</keyword>
<comment type="subcellular location">
    <subcellularLocation>
        <location evidence="12">Cell inner membrane</location>
        <topology evidence="12">Multi-pass membrane protein</topology>
    </subcellularLocation>
    <subcellularLocation>
        <location evidence="2">Membrane</location>
        <topology evidence="2">Multi-pass membrane protein</topology>
    </subcellularLocation>
</comment>
<evidence type="ECO:0000256" key="11">
    <source>
        <dbReference type="ARBA" id="ARBA00023136"/>
    </source>
</evidence>
<keyword evidence="16" id="KW-1185">Reference proteome</keyword>
<feature type="transmembrane region" description="Helical" evidence="12">
    <location>
        <begin position="67"/>
        <end position="91"/>
    </location>
</feature>
<comment type="caution">
    <text evidence="15">The sequence shown here is derived from an EMBL/GenBank/DDBJ whole genome shotgun (WGS) entry which is preliminary data.</text>
</comment>
<dbReference type="InterPro" id="IPR006370">
    <property type="entry name" value="HB_polyprenyltransferase-like"/>
</dbReference>
<feature type="transmembrane region" description="Helical" evidence="12">
    <location>
        <begin position="112"/>
        <end position="132"/>
    </location>
</feature>
<dbReference type="FunFam" id="1.20.120.1780:FF:000001">
    <property type="entry name" value="4-hydroxybenzoate octaprenyltransferase"/>
    <property type="match status" value="1"/>
</dbReference>
<keyword evidence="4 12" id="KW-1003">Cell membrane</keyword>
<dbReference type="InterPro" id="IPR044878">
    <property type="entry name" value="UbiA_sf"/>
</dbReference>
<name>A0A545TZC4_9GAMM</name>
<keyword evidence="9 12" id="KW-0460">Magnesium</keyword>
<evidence type="ECO:0000256" key="2">
    <source>
        <dbReference type="ARBA" id="ARBA00004141"/>
    </source>
</evidence>
<evidence type="ECO:0000256" key="8">
    <source>
        <dbReference type="ARBA" id="ARBA00022692"/>
    </source>
</evidence>
<dbReference type="GO" id="GO:0005886">
    <property type="term" value="C:plasma membrane"/>
    <property type="evidence" value="ECO:0007669"/>
    <property type="project" value="UniProtKB-SubCell"/>
</dbReference>
<dbReference type="InterPro" id="IPR000537">
    <property type="entry name" value="UbiA_prenyltransferase"/>
</dbReference>
<evidence type="ECO:0000256" key="9">
    <source>
        <dbReference type="ARBA" id="ARBA00022842"/>
    </source>
</evidence>
<protein>
    <recommendedName>
        <fullName evidence="12 13">4-hydroxybenzoate octaprenyltransferase</fullName>
        <ecNumber evidence="12 13">2.5.1.39</ecNumber>
    </recommendedName>
    <alternativeName>
        <fullName evidence="12">4-HB polyprenyltransferase</fullName>
    </alternativeName>
</protein>
<gene>
    <name evidence="12" type="primary">ubiA</name>
    <name evidence="15" type="ORF">FKG94_07500</name>
</gene>
<reference evidence="15 16" key="1">
    <citation type="submission" date="2019-06" db="EMBL/GenBank/DDBJ databases">
        <title>Whole genome sequence for Cellvibrionaceae sp. R142.</title>
        <authorList>
            <person name="Wang G."/>
        </authorList>
    </citation>
    <scope>NUCLEOTIDE SEQUENCE [LARGE SCALE GENOMIC DNA]</scope>
    <source>
        <strain evidence="15 16">R142</strain>
    </source>
</reference>
<dbReference type="PANTHER" id="PTHR11048">
    <property type="entry name" value="PRENYLTRANSFERASES"/>
    <property type="match status" value="1"/>
</dbReference>
<feature type="transmembrane region" description="Helical" evidence="12">
    <location>
        <begin position="165"/>
        <end position="184"/>
    </location>
</feature>
<evidence type="ECO:0000256" key="12">
    <source>
        <dbReference type="HAMAP-Rule" id="MF_01635"/>
    </source>
</evidence>
<evidence type="ECO:0000256" key="13">
    <source>
        <dbReference type="NCBIfam" id="TIGR01474"/>
    </source>
</evidence>
<feature type="transmembrane region" description="Helical" evidence="12">
    <location>
        <begin position="257"/>
        <end position="278"/>
    </location>
</feature>
<evidence type="ECO:0000256" key="7">
    <source>
        <dbReference type="ARBA" id="ARBA00022688"/>
    </source>
</evidence>
<evidence type="ECO:0000256" key="1">
    <source>
        <dbReference type="ARBA" id="ARBA00001946"/>
    </source>
</evidence>